<dbReference type="InterPro" id="IPR001296">
    <property type="entry name" value="Glyco_trans_1"/>
</dbReference>
<organism evidence="2">
    <name type="scientific">Salmonella enterica</name>
    <name type="common">Salmonella choleraesuis</name>
    <dbReference type="NCBI Taxonomy" id="28901"/>
    <lineage>
        <taxon>Bacteria</taxon>
        <taxon>Pseudomonadati</taxon>
        <taxon>Pseudomonadota</taxon>
        <taxon>Gammaproteobacteria</taxon>
        <taxon>Enterobacterales</taxon>
        <taxon>Enterobacteriaceae</taxon>
        <taxon>Salmonella</taxon>
    </lineage>
</organism>
<keyword evidence="2" id="KW-0328">Glycosyltransferase</keyword>
<sequence length="376" mass="43220">MVDKLIFTVTPIFSIPPRGAAAVETWMYQVAQRTRIPNRIICIKEDGFTTSSLINERCSIHRIGFSKIYKRLFQKWTRLDPLPYSQRILNIAKDFKITNDSVIIVHNSMKLYRQIRERAPHVKMVMHMHNAFTPKGLDSNVKMLVPSQYLKNFYKKHLPDAEICIVPNGTEPYSPDKEPAPLTKQDLGIPSEKKVIFYAGRISPEKGTILLLQAFKRLMKSCDDIELVVVGDYKNKDKGEKSVYQRQVRELAEIIGSRCHLVGGVKPDDMYRYYPIADLVVIPSQFQEPFCMVAIEAMGAGRPVLVSTRGGMVEFVKNNHTGFHINEPMSPESLADDIYETLHSEKLEQIANNGKKYVLENYLWWQVTHRFENALE</sequence>
<dbReference type="EC" id="2.4.1.56" evidence="2"/>
<dbReference type="Pfam" id="PF00534">
    <property type="entry name" value="Glycos_transf_1"/>
    <property type="match status" value="1"/>
</dbReference>
<evidence type="ECO:0000259" key="1">
    <source>
        <dbReference type="Pfam" id="PF00534"/>
    </source>
</evidence>
<evidence type="ECO:0000313" key="2">
    <source>
        <dbReference type="EMBL" id="HAG3146416.1"/>
    </source>
</evidence>
<feature type="domain" description="Glycosyl transferase family 1" evidence="1">
    <location>
        <begin position="184"/>
        <end position="356"/>
    </location>
</feature>
<keyword evidence="2" id="KW-0808">Transferase</keyword>
<reference evidence="2" key="1">
    <citation type="journal article" date="2018" name="Genome Biol.">
        <title>SKESA: strategic k-mer extension for scrupulous assemblies.</title>
        <authorList>
            <person name="Souvorov A."/>
            <person name="Agarwala R."/>
            <person name="Lipman D.J."/>
        </authorList>
    </citation>
    <scope>NUCLEOTIDE SEQUENCE</scope>
    <source>
        <strain evidence="2">MA.S/20050497</strain>
    </source>
</reference>
<feature type="non-terminal residue" evidence="2">
    <location>
        <position position="376"/>
    </location>
</feature>
<dbReference type="PANTHER" id="PTHR12526:SF637">
    <property type="entry name" value="GLYCOSYLTRANSFERASE EPSF-RELATED"/>
    <property type="match status" value="1"/>
</dbReference>
<dbReference type="CDD" id="cd03801">
    <property type="entry name" value="GT4_PimA-like"/>
    <property type="match status" value="1"/>
</dbReference>
<dbReference type="PANTHER" id="PTHR12526">
    <property type="entry name" value="GLYCOSYLTRANSFERASE"/>
    <property type="match status" value="1"/>
</dbReference>
<protein>
    <submittedName>
        <fullName evidence="2">Lipopolysaccharide N-acetylglucosaminyltransferase</fullName>
        <ecNumber evidence="2">2.4.1.56</ecNumber>
    </submittedName>
</protein>
<gene>
    <name evidence="2" type="ORF">G8Z18_000926</name>
</gene>
<dbReference type="NCBIfam" id="NF012028">
    <property type="entry name" value="PRK15484.1"/>
    <property type="match status" value="1"/>
</dbReference>
<name>A0A761KUY4_SALER</name>
<dbReference type="EMBL" id="DAAXYS010000006">
    <property type="protein sequence ID" value="HAG3146416.1"/>
    <property type="molecule type" value="Genomic_DNA"/>
</dbReference>
<dbReference type="Gene3D" id="3.40.50.2000">
    <property type="entry name" value="Glycogen Phosphorylase B"/>
    <property type="match status" value="2"/>
</dbReference>
<comment type="caution">
    <text evidence="2">The sequence shown here is derived from an EMBL/GenBank/DDBJ whole genome shotgun (WGS) entry which is preliminary data.</text>
</comment>
<dbReference type="AlphaFoldDB" id="A0A761KUY4"/>
<accession>A0A761KUY4</accession>
<dbReference type="SUPFAM" id="SSF53756">
    <property type="entry name" value="UDP-Glycosyltransferase/glycogen phosphorylase"/>
    <property type="match status" value="1"/>
</dbReference>
<proteinExistence type="predicted"/>
<dbReference type="GO" id="GO:0008917">
    <property type="term" value="F:lipopolysaccharide N-acetylglucosaminyltransferase activity"/>
    <property type="evidence" value="ECO:0007669"/>
    <property type="project" value="UniProtKB-EC"/>
</dbReference>
<reference evidence="2" key="2">
    <citation type="submission" date="2020-02" db="EMBL/GenBank/DDBJ databases">
        <authorList>
            <consortium name="NCBI Pathogen Detection Project"/>
        </authorList>
    </citation>
    <scope>NUCLEOTIDE SEQUENCE</scope>
    <source>
        <strain evidence="2">MA.S/20050497</strain>
    </source>
</reference>